<organism evidence="4 5">
    <name type="scientific">Chitinophaga pinensis</name>
    <dbReference type="NCBI Taxonomy" id="79329"/>
    <lineage>
        <taxon>Bacteria</taxon>
        <taxon>Pseudomonadati</taxon>
        <taxon>Bacteroidota</taxon>
        <taxon>Chitinophagia</taxon>
        <taxon>Chitinophagales</taxon>
        <taxon>Chitinophagaceae</taxon>
        <taxon>Chitinophaga</taxon>
    </lineage>
</organism>
<dbReference type="PANTHER" id="PTHR30328:SF54">
    <property type="entry name" value="HTH-TYPE TRANSCRIPTIONAL REPRESSOR SCO4008"/>
    <property type="match status" value="1"/>
</dbReference>
<evidence type="ECO:0000313" key="4">
    <source>
        <dbReference type="EMBL" id="TWW02253.1"/>
    </source>
</evidence>
<dbReference type="AlphaFoldDB" id="A0A5C6LYM5"/>
<dbReference type="InterPro" id="IPR009057">
    <property type="entry name" value="Homeodomain-like_sf"/>
</dbReference>
<dbReference type="PROSITE" id="PS50977">
    <property type="entry name" value="HTH_TETR_2"/>
    <property type="match status" value="1"/>
</dbReference>
<dbReference type="RefSeq" id="WP_146302726.1">
    <property type="nucleotide sequence ID" value="NZ_VOHS01000001.1"/>
</dbReference>
<dbReference type="SUPFAM" id="SSF46689">
    <property type="entry name" value="Homeodomain-like"/>
    <property type="match status" value="1"/>
</dbReference>
<dbReference type="Pfam" id="PF00440">
    <property type="entry name" value="TetR_N"/>
    <property type="match status" value="1"/>
</dbReference>
<dbReference type="Gene3D" id="1.10.10.60">
    <property type="entry name" value="Homeodomain-like"/>
    <property type="match status" value="1"/>
</dbReference>
<evidence type="ECO:0000313" key="5">
    <source>
        <dbReference type="Proteomes" id="UP000318815"/>
    </source>
</evidence>
<dbReference type="Proteomes" id="UP000318815">
    <property type="component" value="Unassembled WGS sequence"/>
</dbReference>
<dbReference type="InterPro" id="IPR001647">
    <property type="entry name" value="HTH_TetR"/>
</dbReference>
<feature type="DNA-binding region" description="H-T-H motif" evidence="2">
    <location>
        <begin position="30"/>
        <end position="49"/>
    </location>
</feature>
<feature type="domain" description="HTH tetR-type" evidence="3">
    <location>
        <begin position="7"/>
        <end position="67"/>
    </location>
</feature>
<dbReference type="SUPFAM" id="SSF48498">
    <property type="entry name" value="Tetracyclin repressor-like, C-terminal domain"/>
    <property type="match status" value="1"/>
</dbReference>
<dbReference type="GO" id="GO:0003677">
    <property type="term" value="F:DNA binding"/>
    <property type="evidence" value="ECO:0007669"/>
    <property type="project" value="UniProtKB-UniRule"/>
</dbReference>
<keyword evidence="5" id="KW-1185">Reference proteome</keyword>
<comment type="caution">
    <text evidence="4">The sequence shown here is derived from an EMBL/GenBank/DDBJ whole genome shotgun (WGS) entry which is preliminary data.</text>
</comment>
<protein>
    <submittedName>
        <fullName evidence="4">TetR/AcrR family transcriptional regulator</fullName>
    </submittedName>
</protein>
<keyword evidence="1 2" id="KW-0238">DNA-binding</keyword>
<dbReference type="EMBL" id="VOHS01000001">
    <property type="protein sequence ID" value="TWW02253.1"/>
    <property type="molecule type" value="Genomic_DNA"/>
</dbReference>
<evidence type="ECO:0000259" key="3">
    <source>
        <dbReference type="PROSITE" id="PS50977"/>
    </source>
</evidence>
<name>A0A5C6LYM5_9BACT</name>
<proteinExistence type="predicted"/>
<evidence type="ECO:0000256" key="1">
    <source>
        <dbReference type="ARBA" id="ARBA00023125"/>
    </source>
</evidence>
<gene>
    <name evidence="4" type="ORF">FEF09_00135</name>
</gene>
<dbReference type="InterPro" id="IPR036271">
    <property type="entry name" value="Tet_transcr_reg_TetR-rel_C_sf"/>
</dbReference>
<dbReference type="Gene3D" id="1.10.357.10">
    <property type="entry name" value="Tetracycline Repressor, domain 2"/>
    <property type="match status" value="1"/>
</dbReference>
<dbReference type="OrthoDB" id="9802802at2"/>
<evidence type="ECO:0000256" key="2">
    <source>
        <dbReference type="PROSITE-ProRule" id="PRU00335"/>
    </source>
</evidence>
<dbReference type="InterPro" id="IPR050109">
    <property type="entry name" value="HTH-type_TetR-like_transc_reg"/>
</dbReference>
<sequence length="204" mass="23632">MLAENKDEMREKILEAALKRFMHYGAGKTTMNEIADDLRCSKASLYYYFSDKKTLHNAVLMKIGETFFQELEVEADRTDITSEEIFFNLIAIKIQFVERFSRLELFKILNDKSEEIQQIVRTVEAREYVMLTKVVKKGVETGEFDVANPEEIGILYKDAMEGLRFAGMSCMPESIVELDKEGFEKIVAQQKLLTEIFVRGIKKQ</sequence>
<dbReference type="PANTHER" id="PTHR30328">
    <property type="entry name" value="TRANSCRIPTIONAL REPRESSOR"/>
    <property type="match status" value="1"/>
</dbReference>
<reference evidence="4 5" key="1">
    <citation type="submission" date="2019-08" db="EMBL/GenBank/DDBJ databases">
        <title>Whole genome sequencing of chitin degrading bacteria Chitinophaga pinensis YS16.</title>
        <authorList>
            <person name="Singh R.P."/>
            <person name="Manchanda G."/>
            <person name="Maurya I.K."/>
            <person name="Joshi N.K."/>
            <person name="Srivastava A.K."/>
        </authorList>
    </citation>
    <scope>NUCLEOTIDE SEQUENCE [LARGE SCALE GENOMIC DNA]</scope>
    <source>
        <strain evidence="4 5">YS-16</strain>
    </source>
</reference>
<accession>A0A5C6LYM5</accession>